<dbReference type="InterPro" id="IPR002347">
    <property type="entry name" value="SDR_fam"/>
</dbReference>
<dbReference type="NCBIfam" id="NF005559">
    <property type="entry name" value="PRK07231.1"/>
    <property type="match status" value="1"/>
</dbReference>
<evidence type="ECO:0000259" key="3">
    <source>
        <dbReference type="SMART" id="SM00822"/>
    </source>
</evidence>
<dbReference type="InterPro" id="IPR057326">
    <property type="entry name" value="KR_dom"/>
</dbReference>
<dbReference type="PRINTS" id="PR00081">
    <property type="entry name" value="GDHRDH"/>
</dbReference>
<organism evidence="4 5">
    <name type="scientific">Marinobacter segnicrescens</name>
    <dbReference type="NCBI Taxonomy" id="430453"/>
    <lineage>
        <taxon>Bacteria</taxon>
        <taxon>Pseudomonadati</taxon>
        <taxon>Pseudomonadota</taxon>
        <taxon>Gammaproteobacteria</taxon>
        <taxon>Pseudomonadales</taxon>
        <taxon>Marinobacteraceae</taxon>
        <taxon>Marinobacter</taxon>
    </lineage>
</organism>
<proteinExistence type="inferred from homology"/>
<dbReference type="PANTHER" id="PTHR43669">
    <property type="entry name" value="5-KETO-D-GLUCONATE 5-REDUCTASE"/>
    <property type="match status" value="1"/>
</dbReference>
<keyword evidence="2" id="KW-0560">Oxidoreductase</keyword>
<dbReference type="InterPro" id="IPR036291">
    <property type="entry name" value="NAD(P)-bd_dom_sf"/>
</dbReference>
<evidence type="ECO:0000313" key="5">
    <source>
        <dbReference type="Proteomes" id="UP000198762"/>
    </source>
</evidence>
<keyword evidence="5" id="KW-1185">Reference proteome</keyword>
<dbReference type="CDD" id="cd05233">
    <property type="entry name" value="SDR_c"/>
    <property type="match status" value="1"/>
</dbReference>
<accession>A0A1I0A4M0</accession>
<dbReference type="PROSITE" id="PS00061">
    <property type="entry name" value="ADH_SHORT"/>
    <property type="match status" value="1"/>
</dbReference>
<dbReference type="AlphaFoldDB" id="A0A1I0A4M0"/>
<dbReference type="STRING" id="430453.SAMN04487962_102206"/>
<evidence type="ECO:0000256" key="2">
    <source>
        <dbReference type="ARBA" id="ARBA00023002"/>
    </source>
</evidence>
<dbReference type="GO" id="GO:0016491">
    <property type="term" value="F:oxidoreductase activity"/>
    <property type="evidence" value="ECO:0007669"/>
    <property type="project" value="UniProtKB-KW"/>
</dbReference>
<dbReference type="PANTHER" id="PTHR43669:SF3">
    <property type="entry name" value="ALCOHOL DEHYDROGENASE, PUTATIVE (AFU_ORTHOLOGUE AFUA_3G03445)-RELATED"/>
    <property type="match status" value="1"/>
</dbReference>
<dbReference type="Proteomes" id="UP000198762">
    <property type="component" value="Unassembled WGS sequence"/>
</dbReference>
<dbReference type="FunFam" id="3.40.50.720:FF:000084">
    <property type="entry name" value="Short-chain dehydrogenase reductase"/>
    <property type="match status" value="1"/>
</dbReference>
<sequence>MSHPLDAFSLKGKTVMVTGASSGLGAHFARICSQVGARVVIGARRVEKLNQLADDIRGNGGDVLAVAMDVTSRDSVEAAFDAAEEAFGVVDVVLNNAGVGGAARALEISEEDWRFMLGTNLDGVWRVAQCAGQRMAKAGKSGSIVNIASILGLRVGKGLSHYATSKAAVVQLTKSLGMELARYKIRVNAIAPGYFRTEINEDFFDTDQGQEFIQKGVPMRRLGQLDELNGAMLLLASDAGQFMTGSVVTVDGGHVVNPL</sequence>
<dbReference type="SMART" id="SM00822">
    <property type="entry name" value="PKS_KR"/>
    <property type="match status" value="1"/>
</dbReference>
<dbReference type="PRINTS" id="PR00080">
    <property type="entry name" value="SDRFAMILY"/>
</dbReference>
<feature type="domain" description="Ketoreductase" evidence="3">
    <location>
        <begin position="13"/>
        <end position="193"/>
    </location>
</feature>
<dbReference type="SUPFAM" id="SSF51735">
    <property type="entry name" value="NAD(P)-binding Rossmann-fold domains"/>
    <property type="match status" value="1"/>
</dbReference>
<evidence type="ECO:0000313" key="4">
    <source>
        <dbReference type="EMBL" id="SES89061.1"/>
    </source>
</evidence>
<dbReference type="Gene3D" id="3.40.50.720">
    <property type="entry name" value="NAD(P)-binding Rossmann-like Domain"/>
    <property type="match status" value="1"/>
</dbReference>
<reference evidence="5" key="1">
    <citation type="submission" date="2016-10" db="EMBL/GenBank/DDBJ databases">
        <authorList>
            <person name="Varghese N."/>
            <person name="Submissions S."/>
        </authorList>
    </citation>
    <scope>NUCLEOTIDE SEQUENCE [LARGE SCALE GENOMIC DNA]</scope>
    <source>
        <strain evidence="5">CGMCC 1.6489</strain>
    </source>
</reference>
<dbReference type="Pfam" id="PF13561">
    <property type="entry name" value="adh_short_C2"/>
    <property type="match status" value="1"/>
</dbReference>
<dbReference type="OrthoDB" id="9803333at2"/>
<dbReference type="InterPro" id="IPR020904">
    <property type="entry name" value="Sc_DH/Rdtase_CS"/>
</dbReference>
<gene>
    <name evidence="4" type="ORF">SAMN04487962_102206</name>
</gene>
<comment type="similarity">
    <text evidence="1">Belongs to the short-chain dehydrogenases/reductases (SDR) family.</text>
</comment>
<name>A0A1I0A4M0_9GAMM</name>
<dbReference type="EMBL" id="FOHZ01000002">
    <property type="protein sequence ID" value="SES89061.1"/>
    <property type="molecule type" value="Genomic_DNA"/>
</dbReference>
<protein>
    <submittedName>
        <fullName evidence="4">NAD(P)-dependent dehydrogenase, short-chain alcohol dehydrogenase family</fullName>
    </submittedName>
</protein>
<evidence type="ECO:0000256" key="1">
    <source>
        <dbReference type="ARBA" id="ARBA00006484"/>
    </source>
</evidence>
<dbReference type="RefSeq" id="WP_091848888.1">
    <property type="nucleotide sequence ID" value="NZ_FOHZ01000002.1"/>
</dbReference>